<dbReference type="EMBL" id="AAHISR010000047">
    <property type="protein sequence ID" value="EBW5674245.1"/>
    <property type="molecule type" value="Genomic_DNA"/>
</dbReference>
<accession>A0A5I3EPU9</accession>
<dbReference type="Pfam" id="PF01311">
    <property type="entry name" value="Bac_export_1"/>
    <property type="match status" value="1"/>
</dbReference>
<keyword evidence="5 7" id="KW-1133">Transmembrane helix</keyword>
<dbReference type="EMBL" id="AAHRBT010000043">
    <property type="protein sequence ID" value="EBZ4208366.1"/>
    <property type="molecule type" value="Genomic_DNA"/>
</dbReference>
<dbReference type="RefSeq" id="WP_263258461.1">
    <property type="nucleotide sequence ID" value="NZ_CP082930.1"/>
</dbReference>
<gene>
    <name evidence="10" type="ORF">A4I94_22560</name>
    <name evidence="8" type="ORF">DPY77_24280</name>
    <name evidence="9" type="ORF">EBC19_23855</name>
</gene>
<evidence type="ECO:0000256" key="1">
    <source>
        <dbReference type="ARBA" id="ARBA00004651"/>
    </source>
</evidence>
<sequence length="254" mass="28377">MSIFSLYLEWEKNISYFFMIYARVAVVFFFLPVFGGRILSHIVIKNMTITLVIIGLWPCFDFSVVDAEEKTLVLCRESVTGLGLALIVCVPFWIATSIGELIDNQRGATISDSIDPVHGLQSSIFSSFLTFVYGVIFFQMGGVKQLVDVLAESYVLLPIGKSLSGANWRESGVLINSLIKESIILASPVMIVMMVSEVLLGVLSKYCPQMNPFSLSLTIKSILAFGIFFLYGMYALTHQNTDMHYISYAKYIFS</sequence>
<dbReference type="PANTHER" id="PTHR30065:SF1">
    <property type="entry name" value="SURFACE PRESENTATION OF ANTIGENS PROTEIN SPAR"/>
    <property type="match status" value="1"/>
</dbReference>
<proteinExistence type="inferred from homology"/>
<reference evidence="9" key="1">
    <citation type="submission" date="2018-10" db="EMBL/GenBank/DDBJ databases">
        <authorList>
            <person name="Ashton P.M."/>
            <person name="Dallman T."/>
            <person name="Nair S."/>
            <person name="De Pinna E."/>
            <person name="Peters T."/>
            <person name="Grant K."/>
        </authorList>
    </citation>
    <scope>NUCLEOTIDE SEQUENCE</scope>
    <source>
        <strain evidence="10">186598</strain>
        <strain evidence="8">196404</strain>
        <strain evidence="9">623457</strain>
    </source>
</reference>
<evidence type="ECO:0000313" key="8">
    <source>
        <dbReference type="EMBL" id="EBW5674245.1"/>
    </source>
</evidence>
<comment type="caution">
    <text evidence="9">The sequence shown here is derived from an EMBL/GenBank/DDBJ whole genome shotgun (WGS) entry which is preliminary data.</text>
</comment>
<feature type="transmembrane region" description="Helical" evidence="7">
    <location>
        <begin position="42"/>
        <end position="60"/>
    </location>
</feature>
<evidence type="ECO:0000256" key="5">
    <source>
        <dbReference type="ARBA" id="ARBA00022989"/>
    </source>
</evidence>
<dbReference type="NCBIfam" id="TIGR01401">
    <property type="entry name" value="fliR_like_III"/>
    <property type="match status" value="1"/>
</dbReference>
<feature type="transmembrane region" description="Helical" evidence="7">
    <location>
        <begin position="123"/>
        <end position="140"/>
    </location>
</feature>
<feature type="transmembrane region" description="Helical" evidence="7">
    <location>
        <begin position="215"/>
        <end position="234"/>
    </location>
</feature>
<evidence type="ECO:0000313" key="10">
    <source>
        <dbReference type="EMBL" id="EDA8247169.1"/>
    </source>
</evidence>
<evidence type="ECO:0000256" key="2">
    <source>
        <dbReference type="ARBA" id="ARBA00009772"/>
    </source>
</evidence>
<protein>
    <submittedName>
        <fullName evidence="9">EscT/YscT/HrcT family type III secretion system export apparatus protein</fullName>
    </submittedName>
</protein>
<evidence type="ECO:0000256" key="3">
    <source>
        <dbReference type="ARBA" id="ARBA00022475"/>
    </source>
</evidence>
<dbReference type="InterPro" id="IPR002010">
    <property type="entry name" value="T3SS_IM_R"/>
</dbReference>
<evidence type="ECO:0000256" key="6">
    <source>
        <dbReference type="ARBA" id="ARBA00023136"/>
    </source>
</evidence>
<comment type="subcellular location">
    <subcellularLocation>
        <location evidence="1 7">Cell membrane</location>
        <topology evidence="1 7">Multi-pass membrane protein</topology>
    </subcellularLocation>
</comment>
<dbReference type="InterPro" id="IPR006304">
    <property type="entry name" value="T3SS_SpaR/YscT"/>
</dbReference>
<dbReference type="AlphaFoldDB" id="A0A5I3EPU9"/>
<feature type="transmembrane region" description="Helical" evidence="7">
    <location>
        <begin position="14"/>
        <end position="35"/>
    </location>
</feature>
<organism evidence="9">
    <name type="scientific">Salmonella enterica subsp. enterica serovar London</name>
    <dbReference type="NCBI Taxonomy" id="149390"/>
    <lineage>
        <taxon>Bacteria</taxon>
        <taxon>Pseudomonadati</taxon>
        <taxon>Pseudomonadota</taxon>
        <taxon>Gammaproteobacteria</taxon>
        <taxon>Enterobacterales</taxon>
        <taxon>Enterobacteriaceae</taxon>
        <taxon>Salmonella</taxon>
    </lineage>
</organism>
<evidence type="ECO:0000256" key="4">
    <source>
        <dbReference type="ARBA" id="ARBA00022692"/>
    </source>
</evidence>
<feature type="transmembrane region" description="Helical" evidence="7">
    <location>
        <begin position="183"/>
        <end position="203"/>
    </location>
</feature>
<dbReference type="GO" id="GO:0005886">
    <property type="term" value="C:plasma membrane"/>
    <property type="evidence" value="ECO:0007669"/>
    <property type="project" value="UniProtKB-SubCell"/>
</dbReference>
<dbReference type="PANTHER" id="PTHR30065">
    <property type="entry name" value="FLAGELLAR BIOSYNTHETIC PROTEIN FLIR"/>
    <property type="match status" value="1"/>
</dbReference>
<keyword evidence="3 7" id="KW-1003">Cell membrane</keyword>
<feature type="transmembrane region" description="Helical" evidence="7">
    <location>
        <begin position="80"/>
        <end position="102"/>
    </location>
</feature>
<evidence type="ECO:0000313" key="9">
    <source>
        <dbReference type="EMBL" id="EBZ4208366.1"/>
    </source>
</evidence>
<evidence type="ECO:0000256" key="7">
    <source>
        <dbReference type="RuleBase" id="RU362072"/>
    </source>
</evidence>
<name>A0A5I3EPU9_SALET</name>
<dbReference type="PRINTS" id="PR00953">
    <property type="entry name" value="TYPE3IMRPROT"/>
</dbReference>
<comment type="similarity">
    <text evidence="2 7">Belongs to the FliR/MopE/SpaR family.</text>
</comment>
<keyword evidence="6 7" id="KW-0472">Membrane</keyword>
<dbReference type="GO" id="GO:0006605">
    <property type="term" value="P:protein targeting"/>
    <property type="evidence" value="ECO:0007669"/>
    <property type="project" value="UniProtKB-UniRule"/>
</dbReference>
<keyword evidence="4 7" id="KW-0812">Transmembrane</keyword>
<dbReference type="EMBL" id="AALLJB010000078">
    <property type="protein sequence ID" value="EDA8247169.1"/>
    <property type="molecule type" value="Genomic_DNA"/>
</dbReference>